<evidence type="ECO:0000256" key="1">
    <source>
        <dbReference type="ARBA" id="ARBA00012513"/>
    </source>
</evidence>
<dbReference type="PANTHER" id="PTHR43289:SF6">
    <property type="entry name" value="SERINE_THREONINE-PROTEIN KINASE NEKL-3"/>
    <property type="match status" value="1"/>
</dbReference>
<sequence>MLIQSSAMIGEAVGNFRITDKIAEGGMGVVYRAEHLLIGKTAAVKLLRGELSQNHDVVERFFKEAQAMTALHHAGIVDIYDFGYHSDNRAYIVMELLAGETLKARLQSVGRMSAEDAVRVARSAAGAVGAAHEQGIVHRDLKPDNIFLSPDADMPGGERVKVLDFGLAKLTLDQSASMGTQAGIVLGTPTYMSPEQCDGLGNIDERADQYALGCILYQLLCGRPPFTSKSPFEIITAHRKTTPQSLQERVSGVSPALEAVVMRLLAKTPDERFRNMDELRDALDAVTSVPNMGRNSSADIWSGGHSGAHPGQGTPISQRYSSVSGSNGQMVARSSEGASESSPGSSPGSFSGSSPGSSPGSASAHVRLVSSNSIANPVRMPTAPSTASGNRKAPLYWSLAALASILVGLGIVFAVVSIGKDSQEGEGVLLPAVVEIPVAEQGAAEGEGEATAEPGATDAEAGDAQGGEDEGELVDFEMAPEAIGDGDDSAAEGELAGAGDEGEGAEAAAEDEGDADDSGDEGDADEAEHHPVRIAFVPQHAKVEVDGAETLDRPLILQPRDKPYRVVVSAGGFEKMVRWVHTNRVRNIRLTLKKAEAATPQIDF</sequence>
<feature type="transmembrane region" description="Helical" evidence="8">
    <location>
        <begin position="395"/>
        <end position="416"/>
    </location>
</feature>
<dbReference type="eggNOG" id="COG0515">
    <property type="taxonomic scope" value="Bacteria"/>
</dbReference>
<dbReference type="EC" id="2.7.11.1" evidence="1"/>
<dbReference type="SMART" id="SM00220">
    <property type="entry name" value="S_TKc"/>
    <property type="match status" value="1"/>
</dbReference>
<dbReference type="SUPFAM" id="SSF56112">
    <property type="entry name" value="Protein kinase-like (PK-like)"/>
    <property type="match status" value="1"/>
</dbReference>
<evidence type="ECO:0000256" key="3">
    <source>
        <dbReference type="ARBA" id="ARBA00022679"/>
    </source>
</evidence>
<keyword evidence="8" id="KW-0812">Transmembrane</keyword>
<evidence type="ECO:0000256" key="2">
    <source>
        <dbReference type="ARBA" id="ARBA00022527"/>
    </source>
</evidence>
<evidence type="ECO:0000256" key="8">
    <source>
        <dbReference type="SAM" id="Phobius"/>
    </source>
</evidence>
<dbReference type="FunFam" id="1.10.510.10:FF:000021">
    <property type="entry name" value="Serine/threonine protein kinase"/>
    <property type="match status" value="1"/>
</dbReference>
<dbReference type="EMBL" id="CP001804">
    <property type="protein sequence ID" value="ACY15898.1"/>
    <property type="molecule type" value="Genomic_DNA"/>
</dbReference>
<dbReference type="InterPro" id="IPR000719">
    <property type="entry name" value="Prot_kinase_dom"/>
</dbReference>
<dbReference type="OrthoDB" id="9779541at2"/>
<organism evidence="10 11">
    <name type="scientific">Haliangium ochraceum (strain DSM 14365 / JCM 11303 / SMP-2)</name>
    <dbReference type="NCBI Taxonomy" id="502025"/>
    <lineage>
        <taxon>Bacteria</taxon>
        <taxon>Pseudomonadati</taxon>
        <taxon>Myxococcota</taxon>
        <taxon>Polyangia</taxon>
        <taxon>Haliangiales</taxon>
        <taxon>Kofleriaceae</taxon>
        <taxon>Haliangium</taxon>
    </lineage>
</organism>
<feature type="region of interest" description="Disordered" evidence="7">
    <location>
        <begin position="441"/>
        <end position="470"/>
    </location>
</feature>
<feature type="compositionally biased region" description="Polar residues" evidence="7">
    <location>
        <begin position="314"/>
        <end position="329"/>
    </location>
</feature>
<keyword evidence="11" id="KW-1185">Reference proteome</keyword>
<evidence type="ECO:0000313" key="11">
    <source>
        <dbReference type="Proteomes" id="UP000001880"/>
    </source>
</evidence>
<dbReference type="HOGENOM" id="CLU_000288_63_44_7"/>
<evidence type="ECO:0000256" key="5">
    <source>
        <dbReference type="ARBA" id="ARBA00022777"/>
    </source>
</evidence>
<keyword evidence="5 10" id="KW-0418">Kinase</keyword>
<keyword evidence="8" id="KW-1133">Transmembrane helix</keyword>
<dbReference type="AlphaFoldDB" id="D0LV57"/>
<dbReference type="Pfam" id="PF00069">
    <property type="entry name" value="Pkinase"/>
    <property type="match status" value="1"/>
</dbReference>
<feature type="compositionally biased region" description="Acidic residues" evidence="7">
    <location>
        <begin position="500"/>
        <end position="526"/>
    </location>
</feature>
<dbReference type="PROSITE" id="PS50011">
    <property type="entry name" value="PROTEIN_KINASE_DOM"/>
    <property type="match status" value="1"/>
</dbReference>
<dbReference type="InterPro" id="IPR008271">
    <property type="entry name" value="Ser/Thr_kinase_AS"/>
</dbReference>
<evidence type="ECO:0000256" key="6">
    <source>
        <dbReference type="ARBA" id="ARBA00022840"/>
    </source>
</evidence>
<dbReference type="InterPro" id="IPR011009">
    <property type="entry name" value="Kinase-like_dom_sf"/>
</dbReference>
<evidence type="ECO:0000259" key="9">
    <source>
        <dbReference type="PROSITE" id="PS50011"/>
    </source>
</evidence>
<keyword evidence="4" id="KW-0547">Nucleotide-binding</keyword>
<evidence type="ECO:0000313" key="10">
    <source>
        <dbReference type="EMBL" id="ACY15898.1"/>
    </source>
</evidence>
<keyword evidence="8" id="KW-0472">Membrane</keyword>
<dbReference type="Gene3D" id="1.10.510.10">
    <property type="entry name" value="Transferase(Phosphotransferase) domain 1"/>
    <property type="match status" value="1"/>
</dbReference>
<protein>
    <recommendedName>
        <fullName evidence="1">non-specific serine/threonine protein kinase</fullName>
        <ecNumber evidence="1">2.7.11.1</ecNumber>
    </recommendedName>
</protein>
<dbReference type="PROSITE" id="PS00108">
    <property type="entry name" value="PROTEIN_KINASE_ST"/>
    <property type="match status" value="1"/>
</dbReference>
<dbReference type="PANTHER" id="PTHR43289">
    <property type="entry name" value="MITOGEN-ACTIVATED PROTEIN KINASE KINASE KINASE 20-RELATED"/>
    <property type="match status" value="1"/>
</dbReference>
<dbReference type="CDD" id="cd14014">
    <property type="entry name" value="STKc_PknB_like"/>
    <property type="match status" value="1"/>
</dbReference>
<proteinExistence type="predicted"/>
<feature type="compositionally biased region" description="Low complexity" evidence="7">
    <location>
        <begin position="334"/>
        <end position="363"/>
    </location>
</feature>
<keyword evidence="3" id="KW-0808">Transferase</keyword>
<feature type="domain" description="Protein kinase" evidence="9">
    <location>
        <begin position="16"/>
        <end position="287"/>
    </location>
</feature>
<evidence type="ECO:0000256" key="7">
    <source>
        <dbReference type="SAM" id="MobiDB-lite"/>
    </source>
</evidence>
<name>D0LV57_HALO1</name>
<accession>D0LV57</accession>
<feature type="compositionally biased region" description="Low complexity" evidence="7">
    <location>
        <begin position="441"/>
        <end position="463"/>
    </location>
</feature>
<feature type="region of interest" description="Disordered" evidence="7">
    <location>
        <begin position="289"/>
        <end position="365"/>
    </location>
</feature>
<dbReference type="Proteomes" id="UP000001880">
    <property type="component" value="Chromosome"/>
</dbReference>
<gene>
    <name evidence="10" type="ordered locus">Hoch_3396</name>
</gene>
<feature type="region of interest" description="Disordered" evidence="7">
    <location>
        <begin position="482"/>
        <end position="526"/>
    </location>
</feature>
<keyword evidence="6" id="KW-0067">ATP-binding</keyword>
<dbReference type="GO" id="GO:0004674">
    <property type="term" value="F:protein serine/threonine kinase activity"/>
    <property type="evidence" value="ECO:0007669"/>
    <property type="project" value="UniProtKB-KW"/>
</dbReference>
<keyword evidence="2 10" id="KW-0723">Serine/threonine-protein kinase</keyword>
<dbReference type="KEGG" id="hoh:Hoch_3396"/>
<dbReference type="Gene3D" id="3.30.200.20">
    <property type="entry name" value="Phosphorylase Kinase, domain 1"/>
    <property type="match status" value="1"/>
</dbReference>
<feature type="compositionally biased region" description="Polar residues" evidence="7">
    <location>
        <begin position="289"/>
        <end position="299"/>
    </location>
</feature>
<dbReference type="GO" id="GO:0005524">
    <property type="term" value="F:ATP binding"/>
    <property type="evidence" value="ECO:0007669"/>
    <property type="project" value="UniProtKB-KW"/>
</dbReference>
<reference evidence="10 11" key="1">
    <citation type="journal article" date="2010" name="Stand. Genomic Sci.">
        <title>Complete genome sequence of Haliangium ochraceum type strain (SMP-2).</title>
        <authorList>
            <consortium name="US DOE Joint Genome Institute (JGI-PGF)"/>
            <person name="Ivanova N."/>
            <person name="Daum C."/>
            <person name="Lang E."/>
            <person name="Abt B."/>
            <person name="Kopitz M."/>
            <person name="Saunders E."/>
            <person name="Lapidus A."/>
            <person name="Lucas S."/>
            <person name="Glavina Del Rio T."/>
            <person name="Nolan M."/>
            <person name="Tice H."/>
            <person name="Copeland A."/>
            <person name="Cheng J.F."/>
            <person name="Chen F."/>
            <person name="Bruce D."/>
            <person name="Goodwin L."/>
            <person name="Pitluck S."/>
            <person name="Mavromatis K."/>
            <person name="Pati A."/>
            <person name="Mikhailova N."/>
            <person name="Chen A."/>
            <person name="Palaniappan K."/>
            <person name="Land M."/>
            <person name="Hauser L."/>
            <person name="Chang Y.J."/>
            <person name="Jeffries C.D."/>
            <person name="Detter J.C."/>
            <person name="Brettin T."/>
            <person name="Rohde M."/>
            <person name="Goker M."/>
            <person name="Bristow J."/>
            <person name="Markowitz V."/>
            <person name="Eisen J.A."/>
            <person name="Hugenholtz P."/>
            <person name="Kyrpides N.C."/>
            <person name="Klenk H.P."/>
        </authorList>
    </citation>
    <scope>NUCLEOTIDE SEQUENCE [LARGE SCALE GENOMIC DNA]</scope>
    <source>
        <strain evidence="11">DSM 14365 / CIP 107738 / JCM 11303 / AJ 13395 / SMP-2</strain>
    </source>
</reference>
<evidence type="ECO:0000256" key="4">
    <source>
        <dbReference type="ARBA" id="ARBA00022741"/>
    </source>
</evidence>
<dbReference type="STRING" id="502025.Hoch_3396"/>